<gene>
    <name evidence="1" type="ORF">KDK95_12910</name>
</gene>
<organism evidence="1 2">
    <name type="scientific">Actinospica acidithermotolerans</name>
    <dbReference type="NCBI Taxonomy" id="2828514"/>
    <lineage>
        <taxon>Bacteria</taxon>
        <taxon>Bacillati</taxon>
        <taxon>Actinomycetota</taxon>
        <taxon>Actinomycetes</taxon>
        <taxon>Catenulisporales</taxon>
        <taxon>Actinospicaceae</taxon>
        <taxon>Actinospica</taxon>
    </lineage>
</organism>
<keyword evidence="2" id="KW-1185">Reference proteome</keyword>
<dbReference type="InterPro" id="IPR050727">
    <property type="entry name" value="GH43_arabinanases"/>
</dbReference>
<evidence type="ECO:0000313" key="2">
    <source>
        <dbReference type="Proteomes" id="UP000676325"/>
    </source>
</evidence>
<dbReference type="AlphaFoldDB" id="A0A941E8Z0"/>
<proteinExistence type="predicted"/>
<dbReference type="PANTHER" id="PTHR43301:SF3">
    <property type="entry name" value="ARABINAN ENDO-1,5-ALPHA-L-ARABINOSIDASE A-RELATED"/>
    <property type="match status" value="1"/>
</dbReference>
<protein>
    <submittedName>
        <fullName evidence="1">Glycoside hydrolase family 43 protein</fullName>
    </submittedName>
</protein>
<dbReference type="CDD" id="cd08983">
    <property type="entry name" value="GH43_Bt3655-like"/>
    <property type="match status" value="1"/>
</dbReference>
<dbReference type="GO" id="GO:0016787">
    <property type="term" value="F:hydrolase activity"/>
    <property type="evidence" value="ECO:0007669"/>
    <property type="project" value="UniProtKB-KW"/>
</dbReference>
<dbReference type="EMBL" id="JAGSOH010000030">
    <property type="protein sequence ID" value="MBR7827211.1"/>
    <property type="molecule type" value="Genomic_DNA"/>
</dbReference>
<dbReference type="SUPFAM" id="SSF75005">
    <property type="entry name" value="Arabinanase/levansucrase/invertase"/>
    <property type="match status" value="1"/>
</dbReference>
<keyword evidence="1" id="KW-0378">Hydrolase</keyword>
<evidence type="ECO:0000313" key="1">
    <source>
        <dbReference type="EMBL" id="MBR7827211.1"/>
    </source>
</evidence>
<sequence>MPTYVMSYFTERDESLHLAVSRDGGYSFLPVNEGRPVLRGSVGTGVLRDPFLGLGPDGRIHMLATDGWSSPSIVHAVSVDADLNRWSAQRLLPVMAEVPGAHNAWAPEFFFDHTTGRYHLIWSSVVDPAVPAEGRDWQNVGQDHRIWSCTTEDFSSFSPAEVFFDPGHPVIDATVVRDGERFLMAYKDERGVNETSTSHKHILLTTFDQPGGPYEAPRGPVGPSAVEGPCLFRRGEEWVMIFDHYLEGRYGAVRSGDGAHWQPAEVEVPTGIRHASVLALPD</sequence>
<name>A0A941E8Z0_9ACTN</name>
<accession>A0A941E8Z0</accession>
<dbReference type="RefSeq" id="WP_212518357.1">
    <property type="nucleotide sequence ID" value="NZ_JAGSOH010000030.1"/>
</dbReference>
<dbReference type="InterPro" id="IPR023296">
    <property type="entry name" value="Glyco_hydro_beta-prop_sf"/>
</dbReference>
<dbReference type="Proteomes" id="UP000676325">
    <property type="component" value="Unassembled WGS sequence"/>
</dbReference>
<reference evidence="1" key="1">
    <citation type="submission" date="2021-04" db="EMBL/GenBank/DDBJ databases">
        <title>Genome based classification of Actinospica acidithermotolerans sp. nov., an actinobacterium isolated from an Indonesian hot spring.</title>
        <authorList>
            <person name="Kusuma A.B."/>
            <person name="Putra K.E."/>
            <person name="Nafisah S."/>
            <person name="Loh J."/>
            <person name="Nouioui I."/>
            <person name="Goodfellow M."/>
        </authorList>
    </citation>
    <scope>NUCLEOTIDE SEQUENCE</scope>
    <source>
        <strain evidence="1">MGRD01-02</strain>
    </source>
</reference>
<dbReference type="PANTHER" id="PTHR43301">
    <property type="entry name" value="ARABINAN ENDO-1,5-ALPHA-L-ARABINOSIDASE"/>
    <property type="match status" value="1"/>
</dbReference>
<comment type="caution">
    <text evidence="1">The sequence shown here is derived from an EMBL/GenBank/DDBJ whole genome shotgun (WGS) entry which is preliminary data.</text>
</comment>
<dbReference type="Gene3D" id="2.115.10.20">
    <property type="entry name" value="Glycosyl hydrolase domain, family 43"/>
    <property type="match status" value="1"/>
</dbReference>